<dbReference type="Proteomes" id="UP001165378">
    <property type="component" value="Unassembled WGS sequence"/>
</dbReference>
<feature type="transmembrane region" description="Helical" evidence="1">
    <location>
        <begin position="18"/>
        <end position="38"/>
    </location>
</feature>
<dbReference type="RefSeq" id="WP_235055699.1">
    <property type="nucleotide sequence ID" value="NZ_JAKFHA010000020.1"/>
</dbReference>
<keyword evidence="1" id="KW-1133">Transmembrane helix</keyword>
<dbReference type="EMBL" id="JAKFHA010000020">
    <property type="protein sequence ID" value="MCF2531032.1"/>
    <property type="molecule type" value="Genomic_DNA"/>
</dbReference>
<name>A0AA41U4Q6_9ACTN</name>
<dbReference type="AlphaFoldDB" id="A0AA41U4Q6"/>
<gene>
    <name evidence="2" type="ORF">LZ495_27985</name>
</gene>
<evidence type="ECO:0000256" key="1">
    <source>
        <dbReference type="SAM" id="Phobius"/>
    </source>
</evidence>
<evidence type="ECO:0000313" key="2">
    <source>
        <dbReference type="EMBL" id="MCF2531032.1"/>
    </source>
</evidence>
<sequence length="195" mass="21444">MLSISTAYRRALMPPRAVLAKVYAAGLAVNLPILAVLLTPLTRSRVGSEVTMGIGVAVLLVLVVTAVVFAPEVSARVAPAAGQWQFGSARSRTRALMRQDRRAYWLRLAEFIALYVAAQGVGGAIAWMWPHIWRNPEFEHNPAAEPWEFDYPNFAIQAIGIYAVVCLALTWYACRLRQLALAQRTAADEQVLNPA</sequence>
<keyword evidence="3" id="KW-1185">Reference proteome</keyword>
<reference evidence="2" key="1">
    <citation type="submission" date="2022-01" db="EMBL/GenBank/DDBJ databases">
        <title>Genome-Based Taxonomic Classification of the Phylum Actinobacteria.</title>
        <authorList>
            <person name="Gao Y."/>
        </authorList>
    </citation>
    <scope>NUCLEOTIDE SEQUENCE</scope>
    <source>
        <strain evidence="2">KLBMP 8922</strain>
    </source>
</reference>
<evidence type="ECO:0000313" key="3">
    <source>
        <dbReference type="Proteomes" id="UP001165378"/>
    </source>
</evidence>
<proteinExistence type="predicted"/>
<accession>A0AA41U4Q6</accession>
<comment type="caution">
    <text evidence="2">The sequence shown here is derived from an EMBL/GenBank/DDBJ whole genome shotgun (WGS) entry which is preliminary data.</text>
</comment>
<feature type="transmembrane region" description="Helical" evidence="1">
    <location>
        <begin position="50"/>
        <end position="70"/>
    </location>
</feature>
<feature type="transmembrane region" description="Helical" evidence="1">
    <location>
        <begin position="154"/>
        <end position="174"/>
    </location>
</feature>
<protein>
    <submittedName>
        <fullName evidence="2">Uncharacterized protein</fullName>
    </submittedName>
</protein>
<keyword evidence="1" id="KW-0812">Transmembrane</keyword>
<organism evidence="2 3">
    <name type="scientific">Yinghuangia soli</name>
    <dbReference type="NCBI Taxonomy" id="2908204"/>
    <lineage>
        <taxon>Bacteria</taxon>
        <taxon>Bacillati</taxon>
        <taxon>Actinomycetota</taxon>
        <taxon>Actinomycetes</taxon>
        <taxon>Kitasatosporales</taxon>
        <taxon>Streptomycetaceae</taxon>
        <taxon>Yinghuangia</taxon>
    </lineage>
</organism>
<feature type="transmembrane region" description="Helical" evidence="1">
    <location>
        <begin position="104"/>
        <end position="129"/>
    </location>
</feature>
<keyword evidence="1" id="KW-0472">Membrane</keyword>